<dbReference type="EnsemblPlants" id="PGSC0003DMT400090806">
    <property type="protein sequence ID" value="PGSC0003DMT400090806"/>
    <property type="gene ID" value="PGSC0003DMG400040377"/>
</dbReference>
<proteinExistence type="predicted"/>
<dbReference type="PaxDb" id="4113-PGSC0003DMT400090806"/>
<dbReference type="AlphaFoldDB" id="M1DL79"/>
<dbReference type="Gramene" id="PGSC0003DMT400090806">
    <property type="protein sequence ID" value="PGSC0003DMT400090806"/>
    <property type="gene ID" value="PGSC0003DMG400040377"/>
</dbReference>
<reference evidence="2" key="1">
    <citation type="journal article" date="2011" name="Nature">
        <title>Genome sequence and analysis of the tuber crop potato.</title>
        <authorList>
            <consortium name="The Potato Genome Sequencing Consortium"/>
        </authorList>
    </citation>
    <scope>NUCLEOTIDE SEQUENCE [LARGE SCALE GENOMIC DNA]</scope>
    <source>
        <strain evidence="2">cv. DM1-3 516 R44</strain>
    </source>
</reference>
<evidence type="ECO:0000313" key="2">
    <source>
        <dbReference type="Proteomes" id="UP000011115"/>
    </source>
</evidence>
<accession>M1DL79</accession>
<protein>
    <submittedName>
        <fullName evidence="1">Uncharacterized protein</fullName>
    </submittedName>
</protein>
<reference evidence="1" key="2">
    <citation type="submission" date="2015-06" db="UniProtKB">
        <authorList>
            <consortium name="EnsemblPlants"/>
        </authorList>
    </citation>
    <scope>IDENTIFICATION</scope>
    <source>
        <strain evidence="1">DM1-3 516 R44</strain>
    </source>
</reference>
<dbReference type="HOGENOM" id="CLU_1809639_0_0_1"/>
<evidence type="ECO:0000313" key="1">
    <source>
        <dbReference type="EnsemblPlants" id="PGSC0003DMT400090806"/>
    </source>
</evidence>
<dbReference type="InParanoid" id="M1DL79"/>
<organism evidence="1 2">
    <name type="scientific">Solanum tuberosum</name>
    <name type="common">Potato</name>
    <dbReference type="NCBI Taxonomy" id="4113"/>
    <lineage>
        <taxon>Eukaryota</taxon>
        <taxon>Viridiplantae</taxon>
        <taxon>Streptophyta</taxon>
        <taxon>Embryophyta</taxon>
        <taxon>Tracheophyta</taxon>
        <taxon>Spermatophyta</taxon>
        <taxon>Magnoliopsida</taxon>
        <taxon>eudicotyledons</taxon>
        <taxon>Gunneridae</taxon>
        <taxon>Pentapetalae</taxon>
        <taxon>asterids</taxon>
        <taxon>lamiids</taxon>
        <taxon>Solanales</taxon>
        <taxon>Solanaceae</taxon>
        <taxon>Solanoideae</taxon>
        <taxon>Solaneae</taxon>
        <taxon>Solanum</taxon>
    </lineage>
</organism>
<dbReference type="Proteomes" id="UP000011115">
    <property type="component" value="Unassembled WGS sequence"/>
</dbReference>
<name>M1DL79_SOLTU</name>
<keyword evidence="2" id="KW-1185">Reference proteome</keyword>
<sequence length="143" mass="16577">MKLQAKVDADQLQVTGLANAQLEENIESQQRESYEEAEIRSQSWIQEQIQLLKFQESSCDGLTYITTQLIKGRLELTQEIDQFGSDIHDLEAHLNKKVEASNAQSPIIVDDDRLVEQKEKFQSFNYTLFLRVDIEKECINKNE</sequence>